<evidence type="ECO:0000259" key="1">
    <source>
        <dbReference type="Pfam" id="PF12937"/>
    </source>
</evidence>
<dbReference type="AlphaFoldDB" id="A0A9P1H3D2"/>
<dbReference type="Pfam" id="PF12937">
    <property type="entry name" value="F-box-like"/>
    <property type="match status" value="1"/>
</dbReference>
<dbReference type="InterPro" id="IPR001810">
    <property type="entry name" value="F-box_dom"/>
</dbReference>
<accession>A0A9P1H3D2</accession>
<dbReference type="SUPFAM" id="SSF81383">
    <property type="entry name" value="F-box domain"/>
    <property type="match status" value="1"/>
</dbReference>
<evidence type="ECO:0000313" key="3">
    <source>
        <dbReference type="Proteomes" id="UP000838763"/>
    </source>
</evidence>
<protein>
    <recommendedName>
        <fullName evidence="1">F-box domain-containing protein</fullName>
    </recommendedName>
</protein>
<gene>
    <name evidence="2" type="ORF">PPNO1_LOCUS5602</name>
</gene>
<feature type="domain" description="F-box" evidence="1">
    <location>
        <begin position="130"/>
        <end position="160"/>
    </location>
</feature>
<dbReference type="OrthoDB" id="5295250at2759"/>
<dbReference type="Gene3D" id="1.20.1280.50">
    <property type="match status" value="1"/>
</dbReference>
<proteinExistence type="predicted"/>
<comment type="caution">
    <text evidence="2">The sequence shown here is derived from an EMBL/GenBank/DDBJ whole genome shotgun (WGS) entry which is preliminary data.</text>
</comment>
<dbReference type="InterPro" id="IPR036047">
    <property type="entry name" value="F-box-like_dom_sf"/>
</dbReference>
<dbReference type="CDD" id="cd09917">
    <property type="entry name" value="F-box_SF"/>
    <property type="match status" value="1"/>
</dbReference>
<reference evidence="2" key="1">
    <citation type="submission" date="2022-11" db="EMBL/GenBank/DDBJ databases">
        <authorList>
            <person name="Scott C."/>
            <person name="Bruce N."/>
        </authorList>
    </citation>
    <scope>NUCLEOTIDE SEQUENCE</scope>
</reference>
<evidence type="ECO:0000313" key="2">
    <source>
        <dbReference type="EMBL" id="CAI4215929.1"/>
    </source>
</evidence>
<name>A0A9P1H3D2_9PEZI</name>
<dbReference type="Proteomes" id="UP000838763">
    <property type="component" value="Unassembled WGS sequence"/>
</dbReference>
<sequence length="625" mass="71484">MEVASTKKLIVDKSSAMMNLANEQKTLLNADHRNVAMYDSRSDPCYIAVRNAMSKIVAPYRKQFKAHRHSMAQEEQAALSRFLAISGAPEDDLIVSWAESSSRIRTFTGPTMDSTSADPQHKTDPMGPGHLPVEILLEIASDLALEDFLPCAQVSRQWHVAWTQAPVVAALCRRFFPTLPKPHTFAAFQRACRKFFRRRHGKHTAVVDHSWNDLKAGLPCYFELDPKLHPDNQYPDLESDEPFIMAYGEGNIVWNDGMWLIFIDNLYTRKRKVLRGADWGFTTFRTFPRMCAVGKSLLVTEVGPATGYQPDGGFDIFFYHLGTNIGVKHVFKKSREYNLNDWLSIRTWGEKAFIATGPSSIHIFSHDGASLSVTYVIDPHSSMPPELRGFAHTDNSPPPNQYLPNFLPNLYDPDGVFIVLAGSTLESKPDSTYFLVREFSGATHIATYTYNISKTIHSVIESVLGRDSEFIESELEEVRSRVGEENGDWPEKDQWPGTYGSDEGIYEVFRFVFRAHEAALPGPRMDWELHHQVSQLLRIFYDSYEYTDSRPVVTTRDVDTGGWERTRRVLGKRDDLYPLNHENKIWSHRSERNIHIDVGHDEDFTVLWDMLQGEYVVFDFREPEE</sequence>
<keyword evidence="3" id="KW-1185">Reference proteome</keyword>
<dbReference type="EMBL" id="CALLCH030000013">
    <property type="protein sequence ID" value="CAI4215929.1"/>
    <property type="molecule type" value="Genomic_DNA"/>
</dbReference>
<organism evidence="2 3">
    <name type="scientific">Parascedosporium putredinis</name>
    <dbReference type="NCBI Taxonomy" id="1442378"/>
    <lineage>
        <taxon>Eukaryota</taxon>
        <taxon>Fungi</taxon>
        <taxon>Dikarya</taxon>
        <taxon>Ascomycota</taxon>
        <taxon>Pezizomycotina</taxon>
        <taxon>Sordariomycetes</taxon>
        <taxon>Hypocreomycetidae</taxon>
        <taxon>Microascales</taxon>
        <taxon>Microascaceae</taxon>
        <taxon>Parascedosporium</taxon>
    </lineage>
</organism>